<name>A0A3B0VTP9_9ZZZZ</name>
<feature type="domain" description="UspA" evidence="1">
    <location>
        <begin position="5"/>
        <end position="70"/>
    </location>
</feature>
<dbReference type="InterPro" id="IPR014729">
    <property type="entry name" value="Rossmann-like_a/b/a_fold"/>
</dbReference>
<evidence type="ECO:0000313" key="2">
    <source>
        <dbReference type="EMBL" id="VAW40229.1"/>
    </source>
</evidence>
<accession>A0A3B0VTP9</accession>
<protein>
    <recommendedName>
        <fullName evidence="1">UspA domain-containing protein</fullName>
    </recommendedName>
</protein>
<dbReference type="Pfam" id="PF00582">
    <property type="entry name" value="Usp"/>
    <property type="match status" value="1"/>
</dbReference>
<dbReference type="CDD" id="cd00293">
    <property type="entry name" value="USP-like"/>
    <property type="match status" value="1"/>
</dbReference>
<organism evidence="2">
    <name type="scientific">hydrothermal vent metagenome</name>
    <dbReference type="NCBI Taxonomy" id="652676"/>
    <lineage>
        <taxon>unclassified sequences</taxon>
        <taxon>metagenomes</taxon>
        <taxon>ecological metagenomes</taxon>
    </lineage>
</organism>
<evidence type="ECO:0000259" key="1">
    <source>
        <dbReference type="Pfam" id="PF00582"/>
    </source>
</evidence>
<dbReference type="InterPro" id="IPR006016">
    <property type="entry name" value="UspA"/>
</dbReference>
<reference evidence="2" key="1">
    <citation type="submission" date="2018-06" db="EMBL/GenBank/DDBJ databases">
        <authorList>
            <person name="Zhirakovskaya E."/>
        </authorList>
    </citation>
    <scope>NUCLEOTIDE SEQUENCE</scope>
</reference>
<gene>
    <name evidence="2" type="ORF">MNBD_DELTA03-414</name>
</gene>
<dbReference type="SUPFAM" id="SSF52402">
    <property type="entry name" value="Adenine nucleotide alpha hydrolases-like"/>
    <property type="match status" value="1"/>
</dbReference>
<dbReference type="AlphaFoldDB" id="A0A3B0VTP9"/>
<proteinExistence type="predicted"/>
<dbReference type="EMBL" id="UOEX01000325">
    <property type="protein sequence ID" value="VAW40229.1"/>
    <property type="molecule type" value="Genomic_DNA"/>
</dbReference>
<sequence length="77" mass="8582">MDKISKIVVPVDFTSTTDKVVRYAVSIADKMGAKVLFLHVVNDFHGYDMLLVHPSFSVITSDLKEKAEEKIASLVEN</sequence>
<dbReference type="Gene3D" id="3.40.50.620">
    <property type="entry name" value="HUPs"/>
    <property type="match status" value="1"/>
</dbReference>
<feature type="non-terminal residue" evidence="2">
    <location>
        <position position="77"/>
    </location>
</feature>